<dbReference type="InterPro" id="IPR009522">
    <property type="entry name" value="Capsid_Phlebovir/Tenuivir"/>
</dbReference>
<name>A0AAT9JAD6_9VIRU</name>
<evidence type="ECO:0000313" key="7">
    <source>
        <dbReference type="EMBL" id="DBA56450.1"/>
    </source>
</evidence>
<protein>
    <recommendedName>
        <fullName evidence="2">Nucleoprotein</fullName>
    </recommendedName>
    <alternativeName>
        <fullName evidence="5">Nucleocapsid protein</fullName>
    </alternativeName>
</protein>
<keyword evidence="4 7" id="KW-0543">Viral nucleoprotein</keyword>
<dbReference type="GO" id="GO:0019013">
    <property type="term" value="C:viral nucleocapsid"/>
    <property type="evidence" value="ECO:0007669"/>
    <property type="project" value="UniProtKB-KW"/>
</dbReference>
<reference evidence="7" key="1">
    <citation type="journal article" date="2024" name="Microb. Genom.">
        <title>The hidden RNA viruses in Blattodea (cockroach and termite).</title>
        <authorList>
            <person name="Fan J."/>
            <person name="Jiang S."/>
            <person name="Li W."/>
            <person name="Li J."/>
            <person name="Pang R."/>
            <person name="Wu H."/>
        </authorList>
    </citation>
    <scope>NUCLEOTIDE SEQUENCE</scope>
    <source>
        <strain evidence="7">DE2016-1</strain>
    </source>
</reference>
<evidence type="ECO:0000256" key="5">
    <source>
        <dbReference type="ARBA" id="ARBA00033344"/>
    </source>
</evidence>
<dbReference type="EMBL" id="BK067004">
    <property type="protein sequence ID" value="DBA56450.1"/>
    <property type="molecule type" value="Viral_cRNA"/>
</dbReference>
<dbReference type="Pfam" id="PF05733">
    <property type="entry name" value="Tenui_N"/>
    <property type="match status" value="1"/>
</dbReference>
<feature type="region of interest" description="Disordered" evidence="6">
    <location>
        <begin position="181"/>
        <end position="226"/>
    </location>
</feature>
<evidence type="ECO:0000256" key="6">
    <source>
        <dbReference type="SAM" id="MobiDB-lite"/>
    </source>
</evidence>
<proteinExistence type="predicted"/>
<evidence type="ECO:0000256" key="4">
    <source>
        <dbReference type="ARBA" id="ARBA00023086"/>
    </source>
</evidence>
<accession>A0AAT9JAD6</accession>
<dbReference type="GO" id="GO:0030430">
    <property type="term" value="C:host cell cytoplasm"/>
    <property type="evidence" value="ECO:0007669"/>
    <property type="project" value="UniProtKB-SubCell"/>
</dbReference>
<feature type="compositionally biased region" description="Basic and acidic residues" evidence="6">
    <location>
        <begin position="208"/>
        <end position="222"/>
    </location>
</feature>
<organism evidence="7">
    <name type="scientific">Blatta orientalis phasmavirus 1</name>
    <dbReference type="NCBI Taxonomy" id="3133445"/>
    <lineage>
        <taxon>Viruses</taxon>
        <taxon>Riboviria</taxon>
        <taxon>Orthornavirae</taxon>
        <taxon>Negarnaviricota</taxon>
        <taxon>Polyploviricotina</taxon>
        <taxon>Bunyaviricetes</taxon>
        <taxon>Elliovirales</taxon>
        <taxon>Phasmaviridae</taxon>
    </lineage>
</organism>
<comment type="subcellular location">
    <subcellularLocation>
        <location evidence="1">Host cytoplasm</location>
    </subcellularLocation>
</comment>
<evidence type="ECO:0000256" key="2">
    <source>
        <dbReference type="ARBA" id="ARBA00014389"/>
    </source>
</evidence>
<keyword evidence="3" id="KW-0167">Capsid protein</keyword>
<evidence type="ECO:0000256" key="3">
    <source>
        <dbReference type="ARBA" id="ARBA00022561"/>
    </source>
</evidence>
<sequence length="553" mass="62234">MASLTGDTMKLALKGLKIRSPGDEHPTSGLSIIYWNYFPMIDSHGAISFRPAQDFTLGPNPQPKGLTYSCEVTDEWSVSNAKRALRQLKEGQLVEYEGQLKSHGVLKNYISSGLSHGEMVEFICYLFDSITPETPFGYLNYVEALKSAGVTDDRLVDMQVYMNLDVQGDEATRVHHQARSIVPRQLPTGSPVELPGSSGQQVGEDSPEDWRRGYEEEQDSLKKQGVQQSVIDTMATGEVGDVSADAVKLFVKIEEYQGFDPVMTVAQMMKCAESARYIQPVEFKKDLGTMSYHDIEDEDPDKASKRVKNDARWLIALFSMRGVNFEKQRQKMEKSAADLNGNLLSRYKIPRRPGTIRVMGPEVITLPRVAAAFAADTCRLQTKGLIKPIVPYETLLDQGQKVPMCLFGTQFPALIPEDESTYGYAQLLVDLSLWVAWKFDDRIKADNKKRKTTIDQMQSYLSAARANKIYSDKARVFFLKGLGVLGKDGRLMPEVERVCEKAQKLWLEYSERKDTDRGLQSSQSDMEELKDMFRQMFAEREASAPEPGDDAED</sequence>
<keyword evidence="4 7" id="KW-0946">Virion</keyword>
<dbReference type="GO" id="GO:0003723">
    <property type="term" value="F:RNA binding"/>
    <property type="evidence" value="ECO:0007669"/>
    <property type="project" value="InterPro"/>
</dbReference>
<evidence type="ECO:0000256" key="1">
    <source>
        <dbReference type="ARBA" id="ARBA00004192"/>
    </source>
</evidence>